<keyword evidence="2" id="KW-1185">Reference proteome</keyword>
<evidence type="ECO:0000313" key="2">
    <source>
        <dbReference type="Proteomes" id="UP000605427"/>
    </source>
</evidence>
<comment type="caution">
    <text evidence="1">The sequence shown here is derived from an EMBL/GenBank/DDBJ whole genome shotgun (WGS) entry which is preliminary data.</text>
</comment>
<sequence length="130" mass="15053">MTNQEKNDLPIGESVRDYIFSRTLDRRVAEVEYLKRSQQVDNYFYGKIVKSNMPPRLAWLIQEYDELVKNVVISLLDEVEEEIYTYDLQLESSGERVSGISLIEDDISFFSGPSVHDEYPNYDSENKGAG</sequence>
<evidence type="ECO:0000313" key="1">
    <source>
        <dbReference type="EMBL" id="GGH68444.1"/>
    </source>
</evidence>
<gene>
    <name evidence="1" type="ORF">GCM10007362_02460</name>
</gene>
<reference evidence="2" key="1">
    <citation type="journal article" date="2019" name="Int. J. Syst. Evol. Microbiol.">
        <title>The Global Catalogue of Microorganisms (GCM) 10K type strain sequencing project: providing services to taxonomists for standard genome sequencing and annotation.</title>
        <authorList>
            <consortium name="The Broad Institute Genomics Platform"/>
            <consortium name="The Broad Institute Genome Sequencing Center for Infectious Disease"/>
            <person name="Wu L."/>
            <person name="Ma J."/>
        </authorList>
    </citation>
    <scope>NUCLEOTIDE SEQUENCE [LARGE SCALE GENOMIC DNA]</scope>
    <source>
        <strain evidence="2">CCM 8702</strain>
    </source>
</reference>
<accession>A0ABQ1ZLS6</accession>
<name>A0ABQ1ZLS6_9BACL</name>
<protein>
    <submittedName>
        <fullName evidence="1">Uncharacterized protein</fullName>
    </submittedName>
</protein>
<dbReference type="Proteomes" id="UP000605427">
    <property type="component" value="Unassembled WGS sequence"/>
</dbReference>
<organism evidence="1 2">
    <name type="scientific">Saccharibacillus endophyticus</name>
    <dbReference type="NCBI Taxonomy" id="2060666"/>
    <lineage>
        <taxon>Bacteria</taxon>
        <taxon>Bacillati</taxon>
        <taxon>Bacillota</taxon>
        <taxon>Bacilli</taxon>
        <taxon>Bacillales</taxon>
        <taxon>Paenibacillaceae</taxon>
        <taxon>Saccharibacillus</taxon>
    </lineage>
</organism>
<proteinExistence type="predicted"/>
<dbReference type="RefSeq" id="WP_172237910.1">
    <property type="nucleotide sequence ID" value="NZ_BMDD01000001.1"/>
</dbReference>
<dbReference type="EMBL" id="BMDD01000001">
    <property type="protein sequence ID" value="GGH68444.1"/>
    <property type="molecule type" value="Genomic_DNA"/>
</dbReference>